<proteinExistence type="predicted"/>
<gene>
    <name evidence="1" type="ORF">Sango_2480100</name>
</gene>
<accession>A0AAE1W3H0</accession>
<reference evidence="1" key="2">
    <citation type="journal article" date="2024" name="Plant">
        <title>Genomic evolution and insights into agronomic trait innovations of Sesamum species.</title>
        <authorList>
            <person name="Miao H."/>
            <person name="Wang L."/>
            <person name="Qu L."/>
            <person name="Liu H."/>
            <person name="Sun Y."/>
            <person name="Le M."/>
            <person name="Wang Q."/>
            <person name="Wei S."/>
            <person name="Zheng Y."/>
            <person name="Lin W."/>
            <person name="Duan Y."/>
            <person name="Cao H."/>
            <person name="Xiong S."/>
            <person name="Wang X."/>
            <person name="Wei L."/>
            <person name="Li C."/>
            <person name="Ma Q."/>
            <person name="Ju M."/>
            <person name="Zhao R."/>
            <person name="Li G."/>
            <person name="Mu C."/>
            <person name="Tian Q."/>
            <person name="Mei H."/>
            <person name="Zhang T."/>
            <person name="Gao T."/>
            <person name="Zhang H."/>
        </authorList>
    </citation>
    <scope>NUCLEOTIDE SEQUENCE</scope>
    <source>
        <strain evidence="1">K16</strain>
    </source>
</reference>
<organism evidence="1 2">
    <name type="scientific">Sesamum angolense</name>
    <dbReference type="NCBI Taxonomy" id="2727404"/>
    <lineage>
        <taxon>Eukaryota</taxon>
        <taxon>Viridiplantae</taxon>
        <taxon>Streptophyta</taxon>
        <taxon>Embryophyta</taxon>
        <taxon>Tracheophyta</taxon>
        <taxon>Spermatophyta</taxon>
        <taxon>Magnoliopsida</taxon>
        <taxon>eudicotyledons</taxon>
        <taxon>Gunneridae</taxon>
        <taxon>Pentapetalae</taxon>
        <taxon>asterids</taxon>
        <taxon>lamiids</taxon>
        <taxon>Lamiales</taxon>
        <taxon>Pedaliaceae</taxon>
        <taxon>Sesamum</taxon>
    </lineage>
</organism>
<keyword evidence="2" id="KW-1185">Reference proteome</keyword>
<dbReference type="InterPro" id="IPR004242">
    <property type="entry name" value="Transposase_21"/>
</dbReference>
<dbReference type="AlphaFoldDB" id="A0AAE1W3H0"/>
<evidence type="ECO:0000313" key="2">
    <source>
        <dbReference type="Proteomes" id="UP001289374"/>
    </source>
</evidence>
<reference evidence="1" key="1">
    <citation type="submission" date="2020-06" db="EMBL/GenBank/DDBJ databases">
        <authorList>
            <person name="Li T."/>
            <person name="Hu X."/>
            <person name="Zhang T."/>
            <person name="Song X."/>
            <person name="Zhang H."/>
            <person name="Dai N."/>
            <person name="Sheng W."/>
            <person name="Hou X."/>
            <person name="Wei L."/>
        </authorList>
    </citation>
    <scope>NUCLEOTIDE SEQUENCE</scope>
    <source>
        <strain evidence="1">K16</strain>
        <tissue evidence="1">Leaf</tissue>
    </source>
</reference>
<evidence type="ECO:0000313" key="1">
    <source>
        <dbReference type="EMBL" id="KAK4386095.1"/>
    </source>
</evidence>
<protein>
    <recommendedName>
        <fullName evidence="3">Transposase</fullName>
    </recommendedName>
</protein>
<comment type="caution">
    <text evidence="1">The sequence shown here is derived from an EMBL/GenBank/DDBJ whole genome shotgun (WGS) entry which is preliminary data.</text>
</comment>
<dbReference type="EMBL" id="JACGWL010000015">
    <property type="protein sequence ID" value="KAK4386095.1"/>
    <property type="molecule type" value="Genomic_DNA"/>
</dbReference>
<name>A0AAE1W3H0_9LAMI</name>
<evidence type="ECO:0008006" key="3">
    <source>
        <dbReference type="Google" id="ProtNLM"/>
    </source>
</evidence>
<sequence>MKSPHPLVVACHSWEDLKIEEYFEPDVVPPVPEEQILAAYVDGLVDRFYNVVHVVDQPLWNGYTQFQLASVAELADIKADRLYSSRATAAHMTWYATHQREEGSICHPSYAEAWKHFDQMYPNFVEELRNIRLGLCIDGFAPHGQYILIHVGLLSLHCAISPWNKKAFTKNRVENKVARPSLTEDQILDWVADISHAVEILVLLPSDYGSNQKWMKKIIF</sequence>
<dbReference type="Proteomes" id="UP001289374">
    <property type="component" value="Unassembled WGS sequence"/>
</dbReference>
<dbReference type="Pfam" id="PF02992">
    <property type="entry name" value="Transposase_21"/>
    <property type="match status" value="1"/>
</dbReference>